<evidence type="ECO:0000256" key="1">
    <source>
        <dbReference type="SAM" id="Phobius"/>
    </source>
</evidence>
<evidence type="ECO:0008006" key="4">
    <source>
        <dbReference type="Google" id="ProtNLM"/>
    </source>
</evidence>
<keyword evidence="3" id="KW-1185">Reference proteome</keyword>
<proteinExistence type="predicted"/>
<sequence>MMQKNVVTYKVFSSKQEVIETAKILQGAGIEIYLDDYSQIFDPSFSNIQGEKEYRIKLDKDNFGEADAVLEAAMSEQLGDVPADYYLFSFSNGELKEILAKREEWNLFDYVLSKKILSDRGLGINESELEIIREKHMAELAQPAESQHGSIIIGFIFALAGGFLGILIGWYISSQKKTLPNGEQLFAFNDADRRWGKRICFFSVFMWIFWMGLIFWLKN</sequence>
<evidence type="ECO:0000313" key="3">
    <source>
        <dbReference type="Proteomes" id="UP000535020"/>
    </source>
</evidence>
<gene>
    <name evidence="2" type="ORF">HZF10_09840</name>
</gene>
<feature type="transmembrane region" description="Helical" evidence="1">
    <location>
        <begin position="199"/>
        <end position="217"/>
    </location>
</feature>
<reference evidence="2 3" key="1">
    <citation type="submission" date="2020-07" db="EMBL/GenBank/DDBJ databases">
        <authorList>
            <person name="Sun Q."/>
        </authorList>
    </citation>
    <scope>NUCLEOTIDE SEQUENCE [LARGE SCALE GENOMIC DNA]</scope>
    <source>
        <strain evidence="2 3">MAH-1</strain>
    </source>
</reference>
<dbReference type="RefSeq" id="WP_176006020.1">
    <property type="nucleotide sequence ID" value="NZ_JABWMI010000010.1"/>
</dbReference>
<dbReference type="EMBL" id="JACBJI010000003">
    <property type="protein sequence ID" value="NYA71220.1"/>
    <property type="molecule type" value="Genomic_DNA"/>
</dbReference>
<name>A0A7Y9C5P7_9FLAO</name>
<dbReference type="Proteomes" id="UP000535020">
    <property type="component" value="Unassembled WGS sequence"/>
</dbReference>
<protein>
    <recommendedName>
        <fullName evidence="4">Signal transducing protein</fullName>
    </recommendedName>
</protein>
<keyword evidence="1" id="KW-1133">Transmembrane helix</keyword>
<evidence type="ECO:0000313" key="2">
    <source>
        <dbReference type="EMBL" id="NYA71220.1"/>
    </source>
</evidence>
<dbReference type="AlphaFoldDB" id="A0A7Y9C5P7"/>
<keyword evidence="1" id="KW-0472">Membrane</keyword>
<comment type="caution">
    <text evidence="2">The sequence shown here is derived from an EMBL/GenBank/DDBJ whole genome shotgun (WGS) entry which is preliminary data.</text>
</comment>
<feature type="transmembrane region" description="Helical" evidence="1">
    <location>
        <begin position="151"/>
        <end position="172"/>
    </location>
</feature>
<keyword evidence="1" id="KW-0812">Transmembrane</keyword>
<accession>A0A7Y9C5P7</accession>
<organism evidence="2 3">
    <name type="scientific">Flavobacterium agri</name>
    <dbReference type="NCBI Taxonomy" id="2743471"/>
    <lineage>
        <taxon>Bacteria</taxon>
        <taxon>Pseudomonadati</taxon>
        <taxon>Bacteroidota</taxon>
        <taxon>Flavobacteriia</taxon>
        <taxon>Flavobacteriales</taxon>
        <taxon>Flavobacteriaceae</taxon>
        <taxon>Flavobacterium</taxon>
    </lineage>
</organism>